<proteinExistence type="predicted"/>
<dbReference type="EMBL" id="BAAADV010000007">
    <property type="protein sequence ID" value="GAA0680819.1"/>
    <property type="molecule type" value="Genomic_DNA"/>
</dbReference>
<accession>A0AAV3TDI7</accession>
<evidence type="ECO:0000256" key="2">
    <source>
        <dbReference type="ARBA" id="ARBA00022448"/>
    </source>
</evidence>
<keyword evidence="6 7" id="KW-0472">Membrane</keyword>
<keyword evidence="2" id="KW-0813">Transport</keyword>
<evidence type="ECO:0000256" key="6">
    <source>
        <dbReference type="ARBA" id="ARBA00023136"/>
    </source>
</evidence>
<evidence type="ECO:0000256" key="1">
    <source>
        <dbReference type="ARBA" id="ARBA00004651"/>
    </source>
</evidence>
<dbReference type="Pfam" id="PF04066">
    <property type="entry name" value="MrpF_PhaF"/>
    <property type="match status" value="1"/>
</dbReference>
<comment type="subcellular location">
    <subcellularLocation>
        <location evidence="1">Cell membrane</location>
        <topology evidence="1">Multi-pass membrane protein</topology>
    </subcellularLocation>
</comment>
<evidence type="ECO:0000313" key="8">
    <source>
        <dbReference type="EMBL" id="GAA0680819.1"/>
    </source>
</evidence>
<dbReference type="Proteomes" id="UP001500420">
    <property type="component" value="Unassembled WGS sequence"/>
</dbReference>
<feature type="transmembrane region" description="Helical" evidence="7">
    <location>
        <begin position="12"/>
        <end position="29"/>
    </location>
</feature>
<organism evidence="8 9">
    <name type="scientific">Natronoarchaeum mannanilyticum</name>
    <dbReference type="NCBI Taxonomy" id="926360"/>
    <lineage>
        <taxon>Archaea</taxon>
        <taxon>Methanobacteriati</taxon>
        <taxon>Methanobacteriota</taxon>
        <taxon>Stenosarchaea group</taxon>
        <taxon>Halobacteria</taxon>
        <taxon>Halobacteriales</taxon>
        <taxon>Natronoarchaeaceae</taxon>
    </lineage>
</organism>
<dbReference type="PANTHER" id="PTHR34702:SF1">
    <property type="entry name" value="NA(+)_H(+) ANTIPORTER SUBUNIT F"/>
    <property type="match status" value="1"/>
</dbReference>
<dbReference type="PANTHER" id="PTHR34702">
    <property type="entry name" value="NA(+)/H(+) ANTIPORTER SUBUNIT F1"/>
    <property type="match status" value="1"/>
</dbReference>
<dbReference type="InterPro" id="IPR007208">
    <property type="entry name" value="MrpF/PhaF-like"/>
</dbReference>
<name>A0AAV3TDI7_9EURY</name>
<keyword evidence="9" id="KW-1185">Reference proteome</keyword>
<keyword evidence="5 7" id="KW-1133">Transmembrane helix</keyword>
<feature type="transmembrane region" description="Helical" evidence="7">
    <location>
        <begin position="41"/>
        <end position="61"/>
    </location>
</feature>
<dbReference type="GO" id="GO:0015385">
    <property type="term" value="F:sodium:proton antiporter activity"/>
    <property type="evidence" value="ECO:0007669"/>
    <property type="project" value="TreeGrafter"/>
</dbReference>
<dbReference type="GO" id="GO:0005886">
    <property type="term" value="C:plasma membrane"/>
    <property type="evidence" value="ECO:0007669"/>
    <property type="project" value="UniProtKB-SubCell"/>
</dbReference>
<evidence type="ECO:0000256" key="3">
    <source>
        <dbReference type="ARBA" id="ARBA00022475"/>
    </source>
</evidence>
<comment type="caution">
    <text evidence="8">The sequence shown here is derived from an EMBL/GenBank/DDBJ whole genome shotgun (WGS) entry which is preliminary data.</text>
</comment>
<keyword evidence="4 7" id="KW-0812">Transmembrane</keyword>
<sequence>MSVGTGDLATDLFLGTAALFVALAVAMLYRAVDGPTMQDRVLAVNVLGTNTVVILALLAVGLGESSFLDIALIYALLNFLMSVAISKFTVERGGII</sequence>
<dbReference type="AlphaFoldDB" id="A0AAV3TDI7"/>
<feature type="transmembrane region" description="Helical" evidence="7">
    <location>
        <begin position="67"/>
        <end position="90"/>
    </location>
</feature>
<evidence type="ECO:0000256" key="4">
    <source>
        <dbReference type="ARBA" id="ARBA00022692"/>
    </source>
</evidence>
<reference evidence="8 9" key="1">
    <citation type="journal article" date="2019" name="Int. J. Syst. Evol. Microbiol.">
        <title>The Global Catalogue of Microorganisms (GCM) 10K type strain sequencing project: providing services to taxonomists for standard genome sequencing and annotation.</title>
        <authorList>
            <consortium name="The Broad Institute Genomics Platform"/>
            <consortium name="The Broad Institute Genome Sequencing Center for Infectious Disease"/>
            <person name="Wu L."/>
            <person name="Ma J."/>
        </authorList>
    </citation>
    <scope>NUCLEOTIDE SEQUENCE [LARGE SCALE GENOMIC DNA]</scope>
    <source>
        <strain evidence="8 9">JCM 16328</strain>
    </source>
</reference>
<protein>
    <submittedName>
        <fullName evidence="8">Cation:proton antiporter</fullName>
    </submittedName>
</protein>
<gene>
    <name evidence="8" type="ORF">GCM10009020_32180</name>
</gene>
<keyword evidence="3" id="KW-1003">Cell membrane</keyword>
<evidence type="ECO:0000256" key="7">
    <source>
        <dbReference type="SAM" id="Phobius"/>
    </source>
</evidence>
<dbReference type="RefSeq" id="WP_343775174.1">
    <property type="nucleotide sequence ID" value="NZ_BAAADV010000007.1"/>
</dbReference>
<evidence type="ECO:0000313" key="9">
    <source>
        <dbReference type="Proteomes" id="UP001500420"/>
    </source>
</evidence>
<dbReference type="NCBIfam" id="NF009244">
    <property type="entry name" value="PRK12599.1-3"/>
    <property type="match status" value="1"/>
</dbReference>
<evidence type="ECO:0000256" key="5">
    <source>
        <dbReference type="ARBA" id="ARBA00022989"/>
    </source>
</evidence>